<feature type="compositionally biased region" description="Acidic residues" evidence="2">
    <location>
        <begin position="35"/>
        <end position="46"/>
    </location>
</feature>
<dbReference type="Pfam" id="PF00023">
    <property type="entry name" value="Ank"/>
    <property type="match status" value="1"/>
</dbReference>
<dbReference type="Gene3D" id="1.25.40.20">
    <property type="entry name" value="Ankyrin repeat-containing domain"/>
    <property type="match status" value="1"/>
</dbReference>
<dbReference type="PROSITE" id="PS50088">
    <property type="entry name" value="ANK_REPEAT"/>
    <property type="match status" value="1"/>
</dbReference>
<comment type="caution">
    <text evidence="3">The sequence shown here is derived from an EMBL/GenBank/DDBJ whole genome shotgun (WGS) entry which is preliminary data.</text>
</comment>
<evidence type="ECO:0000313" key="3">
    <source>
        <dbReference type="EMBL" id="CAE7746688.1"/>
    </source>
</evidence>
<feature type="region of interest" description="Disordered" evidence="2">
    <location>
        <begin position="26"/>
        <end position="67"/>
    </location>
</feature>
<dbReference type="InterPro" id="IPR002110">
    <property type="entry name" value="Ankyrin_rpt"/>
</dbReference>
<protein>
    <submittedName>
        <fullName evidence="3">Uncharacterized protein</fullName>
    </submittedName>
</protein>
<evidence type="ECO:0000256" key="1">
    <source>
        <dbReference type="PROSITE-ProRule" id="PRU00023"/>
    </source>
</evidence>
<dbReference type="EMBL" id="CAJNIZ010046373">
    <property type="protein sequence ID" value="CAE7746688.1"/>
    <property type="molecule type" value="Genomic_DNA"/>
</dbReference>
<keyword evidence="1" id="KW-0040">ANK repeat</keyword>
<feature type="non-terminal residue" evidence="3">
    <location>
        <position position="1"/>
    </location>
</feature>
<feature type="non-terminal residue" evidence="3">
    <location>
        <position position="191"/>
    </location>
</feature>
<accession>A0A812XIQ9</accession>
<proteinExistence type="predicted"/>
<sequence length="191" mass="21659">FSAQKAAGIVYSKSFSEITDESVSTNFTVGSESDLAGDFDDSEWEVPNESADTRKPPASFRVSREPPRNTLSNQEVLVDSGCLQRRRQITWWRRDRLRDYLSRHGFGGVNEPRSWQIPDEETLFPLHFAAQSGCHRMVHQLIKEGADVHKKTSLGRTALELATEADASGSHRMVIDLLSGRWNIMKLRDLR</sequence>
<keyword evidence="4" id="KW-1185">Reference proteome</keyword>
<dbReference type="PROSITE" id="PS50297">
    <property type="entry name" value="ANK_REP_REGION"/>
    <property type="match status" value="1"/>
</dbReference>
<dbReference type="SUPFAM" id="SSF48403">
    <property type="entry name" value="Ankyrin repeat"/>
    <property type="match status" value="1"/>
</dbReference>
<feature type="repeat" description="ANK" evidence="1">
    <location>
        <begin position="121"/>
        <end position="153"/>
    </location>
</feature>
<name>A0A812XIQ9_SYMPI</name>
<reference evidence="3" key="1">
    <citation type="submission" date="2021-02" db="EMBL/GenBank/DDBJ databases">
        <authorList>
            <person name="Dougan E. K."/>
            <person name="Rhodes N."/>
            <person name="Thang M."/>
            <person name="Chan C."/>
        </authorList>
    </citation>
    <scope>NUCLEOTIDE SEQUENCE</scope>
</reference>
<dbReference type="Proteomes" id="UP000649617">
    <property type="component" value="Unassembled WGS sequence"/>
</dbReference>
<organism evidence="3 4">
    <name type="scientific">Symbiodinium pilosum</name>
    <name type="common">Dinoflagellate</name>
    <dbReference type="NCBI Taxonomy" id="2952"/>
    <lineage>
        <taxon>Eukaryota</taxon>
        <taxon>Sar</taxon>
        <taxon>Alveolata</taxon>
        <taxon>Dinophyceae</taxon>
        <taxon>Suessiales</taxon>
        <taxon>Symbiodiniaceae</taxon>
        <taxon>Symbiodinium</taxon>
    </lineage>
</organism>
<dbReference type="OrthoDB" id="539213at2759"/>
<gene>
    <name evidence="3" type="ORF">SPIL2461_LOCUS21565</name>
</gene>
<evidence type="ECO:0000256" key="2">
    <source>
        <dbReference type="SAM" id="MobiDB-lite"/>
    </source>
</evidence>
<dbReference type="AlphaFoldDB" id="A0A812XIQ9"/>
<dbReference type="InterPro" id="IPR036770">
    <property type="entry name" value="Ankyrin_rpt-contain_sf"/>
</dbReference>
<evidence type="ECO:0000313" key="4">
    <source>
        <dbReference type="Proteomes" id="UP000649617"/>
    </source>
</evidence>